<dbReference type="STRING" id="683125.SAMN05660206_10337"/>
<feature type="transmembrane region" description="Helical" evidence="6">
    <location>
        <begin position="149"/>
        <end position="178"/>
    </location>
</feature>
<feature type="transmembrane region" description="Helical" evidence="6">
    <location>
        <begin position="316"/>
        <end position="342"/>
    </location>
</feature>
<evidence type="ECO:0000256" key="4">
    <source>
        <dbReference type="ARBA" id="ARBA00022989"/>
    </source>
</evidence>
<feature type="transmembrane region" description="Helical" evidence="6">
    <location>
        <begin position="272"/>
        <end position="295"/>
    </location>
</feature>
<name>A0A1I6R294_9SPHI</name>
<evidence type="ECO:0000256" key="3">
    <source>
        <dbReference type="ARBA" id="ARBA00022692"/>
    </source>
</evidence>
<sequence>MPCTLIKARGGYGLYPKNLVTLCFYFWLLTKQQKKYLNLGIKLLIVGLAMWFIVSKVNNQKNLREFQTLVNSIDPLVIRLTLAVVVVMMLLNWALEVVKWKYLSRRIEKISWWKATKSVFCGLTWAIFTPNRIGEYGGRVMLLRPENRASGAVAMGVGLFAQLVLTSVFGALSIAWFVSTYLPTPIEVKFAVWLLAGIYALTFVILYFNVHWVDYLVGKFKFLARIKPFFSILDQVTTKELLDVLLLSLARFIIFTSQYIVLMLVILPDLPFMPMTFMIFILFFVQSAVPSLDIFDFSIRSFVASNLYSYITTQEIAVMAIVSCIWFVNLILPAIIGAFFVMNVNYIGGNKS</sequence>
<evidence type="ECO:0008006" key="9">
    <source>
        <dbReference type="Google" id="ProtNLM"/>
    </source>
</evidence>
<gene>
    <name evidence="7" type="ORF">SAMN05660206_10337</name>
</gene>
<feature type="transmembrane region" description="Helical" evidence="6">
    <location>
        <begin position="76"/>
        <end position="95"/>
    </location>
</feature>
<dbReference type="EMBL" id="FOZZ01000003">
    <property type="protein sequence ID" value="SFS58847.1"/>
    <property type="molecule type" value="Genomic_DNA"/>
</dbReference>
<protein>
    <recommendedName>
        <fullName evidence="9">Lysylphosphatidylglycerol synthase TM region</fullName>
    </recommendedName>
</protein>
<dbReference type="AlphaFoldDB" id="A0A1I6R294"/>
<dbReference type="Proteomes" id="UP000198785">
    <property type="component" value="Unassembled WGS sequence"/>
</dbReference>
<proteinExistence type="predicted"/>
<feature type="transmembrane region" description="Helical" evidence="6">
    <location>
        <begin position="190"/>
        <end position="210"/>
    </location>
</feature>
<evidence type="ECO:0000313" key="7">
    <source>
        <dbReference type="EMBL" id="SFS58847.1"/>
    </source>
</evidence>
<organism evidence="7 8">
    <name type="scientific">Sphingobacterium wenxiniae</name>
    <dbReference type="NCBI Taxonomy" id="683125"/>
    <lineage>
        <taxon>Bacteria</taxon>
        <taxon>Pseudomonadati</taxon>
        <taxon>Bacteroidota</taxon>
        <taxon>Sphingobacteriia</taxon>
        <taxon>Sphingobacteriales</taxon>
        <taxon>Sphingobacteriaceae</taxon>
        <taxon>Sphingobacterium</taxon>
    </lineage>
</organism>
<evidence type="ECO:0000256" key="2">
    <source>
        <dbReference type="ARBA" id="ARBA00022475"/>
    </source>
</evidence>
<feature type="transmembrane region" description="Helical" evidence="6">
    <location>
        <begin position="244"/>
        <end position="266"/>
    </location>
</feature>
<keyword evidence="4 6" id="KW-1133">Transmembrane helix</keyword>
<feature type="transmembrane region" description="Helical" evidence="6">
    <location>
        <begin position="36"/>
        <end position="55"/>
    </location>
</feature>
<keyword evidence="8" id="KW-1185">Reference proteome</keyword>
<keyword evidence="2" id="KW-1003">Cell membrane</keyword>
<keyword evidence="3 6" id="KW-0812">Transmembrane</keyword>
<accession>A0A1I6R294</accession>
<dbReference type="GO" id="GO:0005886">
    <property type="term" value="C:plasma membrane"/>
    <property type="evidence" value="ECO:0007669"/>
    <property type="project" value="UniProtKB-SubCell"/>
</dbReference>
<dbReference type="Pfam" id="PF03706">
    <property type="entry name" value="LPG_synthase_TM"/>
    <property type="match status" value="1"/>
</dbReference>
<dbReference type="InterPro" id="IPR022791">
    <property type="entry name" value="L-PG_synthase/AglD"/>
</dbReference>
<evidence type="ECO:0000313" key="8">
    <source>
        <dbReference type="Proteomes" id="UP000198785"/>
    </source>
</evidence>
<feature type="transmembrane region" description="Helical" evidence="6">
    <location>
        <begin position="12"/>
        <end position="30"/>
    </location>
</feature>
<reference evidence="7 8" key="1">
    <citation type="submission" date="2016-10" db="EMBL/GenBank/DDBJ databases">
        <authorList>
            <person name="de Groot N.N."/>
        </authorList>
    </citation>
    <scope>NUCLEOTIDE SEQUENCE [LARGE SCALE GENOMIC DNA]</scope>
    <source>
        <strain evidence="7 8">DSM 22789</strain>
    </source>
</reference>
<evidence type="ECO:0000256" key="6">
    <source>
        <dbReference type="SAM" id="Phobius"/>
    </source>
</evidence>
<keyword evidence="5 6" id="KW-0472">Membrane</keyword>
<comment type="subcellular location">
    <subcellularLocation>
        <location evidence="1">Cell membrane</location>
        <topology evidence="1">Multi-pass membrane protein</topology>
    </subcellularLocation>
</comment>
<evidence type="ECO:0000256" key="1">
    <source>
        <dbReference type="ARBA" id="ARBA00004651"/>
    </source>
</evidence>
<evidence type="ECO:0000256" key="5">
    <source>
        <dbReference type="ARBA" id="ARBA00023136"/>
    </source>
</evidence>